<evidence type="ECO:0000313" key="4">
    <source>
        <dbReference type="EMBL" id="CDG34226.1"/>
    </source>
</evidence>
<feature type="transmembrane region" description="Helical" evidence="2">
    <location>
        <begin position="60"/>
        <end position="81"/>
    </location>
</feature>
<dbReference type="Pfam" id="PF05036">
    <property type="entry name" value="SPOR"/>
    <property type="match status" value="1"/>
</dbReference>
<sequence length="392" mass="40243">MSMPDDHHNDIAPPQADDRLGGGSRRPPRSRPDESRGERAEVRSGLLASLMGGQSGTRGLMLLGVIGAALLLGIGGVWSWMASHHPSGVPVIGPPPYPVKDRPADPGGMMVMGDDTTKSDVTGRGAVHLAPPPEQPDASLLAGRLAPSASGPGAGEAAQKVASANSGPAGDAVSPGKQVAAPGGDADAGKGGVTQGGDIQSTSLPPDDTADQTAKGDVADKGASSATVSAPKKREPSSDAGDEADEADNSPDEASSRVETPKRKTPPARKAAGDDVSDEALPPPVPARAKPATPMVSSEGPRRKAAETGAAGRYEVQLAALASEDQARQEWSRLRHRLPDLLGGYDPVYRKVERDGKTFIRLRIGGFEDRAAARQLCVRLHAQAQACAVATN</sequence>
<dbReference type="InterPro" id="IPR007730">
    <property type="entry name" value="SPOR-like_dom"/>
</dbReference>
<feature type="region of interest" description="Disordered" evidence="1">
    <location>
        <begin position="115"/>
        <end position="309"/>
    </location>
</feature>
<dbReference type="EMBL" id="CBLY010000006">
    <property type="protein sequence ID" value="CDG34226.1"/>
    <property type="molecule type" value="Genomic_DNA"/>
</dbReference>
<gene>
    <name evidence="5" type="ORF">ASQ42_04580</name>
    <name evidence="4" type="ORF">SACS_1488</name>
</gene>
<evidence type="ECO:0000259" key="3">
    <source>
        <dbReference type="PROSITE" id="PS51724"/>
    </source>
</evidence>
<evidence type="ECO:0000313" key="5">
    <source>
        <dbReference type="EMBL" id="POS63012.1"/>
    </source>
</evidence>
<evidence type="ECO:0000313" key="7">
    <source>
        <dbReference type="Proteomes" id="UP000237218"/>
    </source>
</evidence>
<organism evidence="4 6">
    <name type="scientific">Parasaccharibacter apium</name>
    <dbReference type="NCBI Taxonomy" id="1510841"/>
    <lineage>
        <taxon>Bacteria</taxon>
        <taxon>Pseudomonadati</taxon>
        <taxon>Pseudomonadota</taxon>
        <taxon>Alphaproteobacteria</taxon>
        <taxon>Acetobacterales</taxon>
        <taxon>Acetobacteraceae</taxon>
        <taxon>Parasaccharibacter</taxon>
    </lineage>
</organism>
<feature type="compositionally biased region" description="Basic and acidic residues" evidence="1">
    <location>
        <begin position="1"/>
        <end position="20"/>
    </location>
</feature>
<reference evidence="5 7" key="3">
    <citation type="submission" date="2018-02" db="EMBL/GenBank/DDBJ databases">
        <title>Draft genome sequences of four Parasaccharibacter apium strains isolated from honey bees.</title>
        <authorList>
            <person name="Corby-Harris V.L."/>
            <person name="Anderson K.E."/>
        </authorList>
    </citation>
    <scope>NUCLEOTIDE SEQUENCE [LARGE SCALE GENOMIC DNA]</scope>
    <source>
        <strain evidence="5 7">B8</strain>
    </source>
</reference>
<feature type="compositionally biased region" description="Acidic residues" evidence="1">
    <location>
        <begin position="240"/>
        <end position="251"/>
    </location>
</feature>
<reference evidence="4 6" key="1">
    <citation type="journal article" date="2014" name="Genome Biol. Evol.">
        <title>Acetic acid bacteria genomes reveal functional traits for adaptation to life in insect guts.</title>
        <authorList>
            <person name="Chouaia B."/>
            <person name="Gaiarsa S."/>
            <person name="Crotti E."/>
            <person name="Comandatore F."/>
            <person name="Degli Esposti M."/>
            <person name="Ricci I."/>
            <person name="Alma A."/>
            <person name="Favia G."/>
            <person name="Bandi C."/>
            <person name="Daffonchio D."/>
        </authorList>
    </citation>
    <scope>NUCLEOTIDE SEQUENCE [LARGE SCALE GENOMIC DNA]</scope>
    <source>
        <strain evidence="4">AM168</strain>
        <strain evidence="6">AM169</strain>
    </source>
</reference>
<accession>A0A7U7G6W5</accession>
<feature type="domain" description="SPOR" evidence="3">
    <location>
        <begin position="308"/>
        <end position="392"/>
    </location>
</feature>
<evidence type="ECO:0000256" key="1">
    <source>
        <dbReference type="SAM" id="MobiDB-lite"/>
    </source>
</evidence>
<dbReference type="AlphaFoldDB" id="A0A7U7G6W5"/>
<dbReference type="GO" id="GO:0042834">
    <property type="term" value="F:peptidoglycan binding"/>
    <property type="evidence" value="ECO:0007669"/>
    <property type="project" value="InterPro"/>
</dbReference>
<keyword evidence="2" id="KW-0472">Membrane</keyword>
<dbReference type="RefSeq" id="WP_052349121.1">
    <property type="nucleotide sequence ID" value="NZ_CBLY010000006.1"/>
</dbReference>
<protein>
    <submittedName>
        <fullName evidence="5">SPOR domain-containing protein</fullName>
    </submittedName>
</protein>
<comment type="caution">
    <text evidence="4">The sequence shown here is derived from an EMBL/GenBank/DDBJ whole genome shotgun (WGS) entry which is preliminary data.</text>
</comment>
<keyword evidence="2" id="KW-1133">Transmembrane helix</keyword>
<proteinExistence type="predicted"/>
<dbReference type="Gene3D" id="3.30.70.1070">
    <property type="entry name" value="Sporulation related repeat"/>
    <property type="match status" value="1"/>
</dbReference>
<dbReference type="EMBL" id="LMYI01000007">
    <property type="protein sequence ID" value="POS63012.1"/>
    <property type="molecule type" value="Genomic_DNA"/>
</dbReference>
<dbReference type="Proteomes" id="UP000027590">
    <property type="component" value="Unassembled WGS sequence"/>
</dbReference>
<evidence type="ECO:0000256" key="2">
    <source>
        <dbReference type="SAM" id="Phobius"/>
    </source>
</evidence>
<dbReference type="PROSITE" id="PS51724">
    <property type="entry name" value="SPOR"/>
    <property type="match status" value="1"/>
</dbReference>
<dbReference type="SUPFAM" id="SSF110997">
    <property type="entry name" value="Sporulation related repeat"/>
    <property type="match status" value="1"/>
</dbReference>
<evidence type="ECO:0000313" key="6">
    <source>
        <dbReference type="Proteomes" id="UP000027590"/>
    </source>
</evidence>
<dbReference type="OrthoDB" id="8479416at2"/>
<feature type="compositionally biased region" description="Low complexity" evidence="1">
    <location>
        <begin position="142"/>
        <end position="158"/>
    </location>
</feature>
<feature type="compositionally biased region" description="Basic and acidic residues" evidence="1">
    <location>
        <begin position="30"/>
        <end position="41"/>
    </location>
</feature>
<dbReference type="InterPro" id="IPR036680">
    <property type="entry name" value="SPOR-like_sf"/>
</dbReference>
<reference evidence="4 6" key="2">
    <citation type="journal article" date="2014" name="PLoS ONE">
        <title>Evolution of mitochondria reconstructed from the energy metabolism of living bacteria.</title>
        <authorList>
            <person name="Degli Esposti M."/>
            <person name="Chouaia B."/>
            <person name="Comandatore F."/>
            <person name="Crotti E."/>
            <person name="Sassera D."/>
            <person name="Lievens P.M."/>
            <person name="Daffonchio D."/>
            <person name="Bandi C."/>
        </authorList>
    </citation>
    <scope>NUCLEOTIDE SEQUENCE [LARGE SCALE GENOMIC DNA]</scope>
    <source>
        <strain evidence="4">AM168</strain>
        <strain evidence="6">AM169</strain>
    </source>
</reference>
<feature type="region of interest" description="Disordered" evidence="1">
    <location>
        <begin position="1"/>
        <end position="41"/>
    </location>
</feature>
<keyword evidence="2" id="KW-0812">Transmembrane</keyword>
<keyword evidence="7" id="KW-1185">Reference proteome</keyword>
<dbReference type="Proteomes" id="UP000237218">
    <property type="component" value="Unassembled WGS sequence"/>
</dbReference>
<name>A0A7U7G6W5_9PROT</name>